<sequence>MNRFLFFTAAFTLLTLENTIAQELNPVEHFEKVIVSPHVQATLTKGDKESVTIQSNSVSRDKVHIELNGKTLRVYLEGAREVTKNEKLNENGRDVKNPIYKGTVLTVAISYQTLKELSVRGEETITIKSKLDQENFDLTIYGESKIYFDEVRLKEMHTTIYGESYLELKSGEITEQKFTAYGESKVNALAVNNSITRATLYGETELNLNVSKKIKVTAFGEAKIGYKGNPEIQKGITIGKLQVYKID</sequence>
<organism evidence="2 3">
    <name type="scientific">Pedobacter hartonius</name>
    <dbReference type="NCBI Taxonomy" id="425514"/>
    <lineage>
        <taxon>Bacteria</taxon>
        <taxon>Pseudomonadati</taxon>
        <taxon>Bacteroidota</taxon>
        <taxon>Sphingobacteriia</taxon>
        <taxon>Sphingobacteriales</taxon>
        <taxon>Sphingobacteriaceae</taxon>
        <taxon>Pedobacter</taxon>
    </lineage>
</organism>
<protein>
    <submittedName>
        <fullName evidence="2">Putative auto-transporter adhesin, head GIN domain</fullName>
    </submittedName>
</protein>
<proteinExistence type="predicted"/>
<dbReference type="Pfam" id="PF10988">
    <property type="entry name" value="DUF2807"/>
    <property type="match status" value="1"/>
</dbReference>
<evidence type="ECO:0000313" key="2">
    <source>
        <dbReference type="EMBL" id="SEB04285.1"/>
    </source>
</evidence>
<evidence type="ECO:0000313" key="3">
    <source>
        <dbReference type="Proteomes" id="UP000198850"/>
    </source>
</evidence>
<dbReference type="InterPro" id="IPR021255">
    <property type="entry name" value="DUF2807"/>
</dbReference>
<gene>
    <name evidence="2" type="ORF">SAMN05443550_10921</name>
</gene>
<dbReference type="AlphaFoldDB" id="A0A1H4G3X8"/>
<feature type="domain" description="Putative auto-transporter adhesin head GIN" evidence="1">
    <location>
        <begin position="29"/>
        <end position="230"/>
    </location>
</feature>
<name>A0A1H4G3X8_9SPHI</name>
<accession>A0A1H4G3X8</accession>
<dbReference type="RefSeq" id="WP_090558247.1">
    <property type="nucleotide sequence ID" value="NZ_FNRA01000009.1"/>
</dbReference>
<dbReference type="Gene3D" id="2.160.20.120">
    <property type="match status" value="1"/>
</dbReference>
<evidence type="ECO:0000259" key="1">
    <source>
        <dbReference type="Pfam" id="PF10988"/>
    </source>
</evidence>
<keyword evidence="3" id="KW-1185">Reference proteome</keyword>
<dbReference type="OrthoDB" id="943856at2"/>
<dbReference type="STRING" id="425514.SAMN05443550_10921"/>
<dbReference type="Proteomes" id="UP000198850">
    <property type="component" value="Unassembled WGS sequence"/>
</dbReference>
<dbReference type="EMBL" id="FNRA01000009">
    <property type="protein sequence ID" value="SEB04285.1"/>
    <property type="molecule type" value="Genomic_DNA"/>
</dbReference>
<reference evidence="2 3" key="1">
    <citation type="submission" date="2016-10" db="EMBL/GenBank/DDBJ databases">
        <authorList>
            <person name="de Groot N.N."/>
        </authorList>
    </citation>
    <scope>NUCLEOTIDE SEQUENCE [LARGE SCALE GENOMIC DNA]</scope>
    <source>
        <strain evidence="2 3">DSM 19033</strain>
    </source>
</reference>